<keyword evidence="3" id="KW-1185">Reference proteome</keyword>
<dbReference type="AlphaFoldDB" id="Q3A2V8"/>
<reference evidence="2 3" key="2">
    <citation type="journal article" date="2012" name="BMC Genomics">
        <title>The genome of Pelobacter carbinolicus reveals surprising metabolic capabilities and physiological features.</title>
        <authorList>
            <person name="Aklujkar M."/>
            <person name="Haveman S.A."/>
            <person name="Didonato R.Jr."/>
            <person name="Chertkov O."/>
            <person name="Han C.S."/>
            <person name="Land M.L."/>
            <person name="Brown P."/>
            <person name="Lovley D.R."/>
        </authorList>
    </citation>
    <scope>NUCLEOTIDE SEQUENCE [LARGE SCALE GENOMIC DNA]</scope>
    <source>
        <strain evidence="3">DSM 2380 / NBRC 103641 / GraBd1</strain>
    </source>
</reference>
<evidence type="ECO:0000313" key="3">
    <source>
        <dbReference type="Proteomes" id="UP000002534"/>
    </source>
</evidence>
<dbReference type="EMBL" id="CP000142">
    <property type="protein sequence ID" value="ABA89299.1"/>
    <property type="molecule type" value="Genomic_DNA"/>
</dbReference>
<dbReference type="Proteomes" id="UP000002534">
    <property type="component" value="Chromosome"/>
</dbReference>
<dbReference type="InterPro" id="IPR016147">
    <property type="entry name" value="Pili_assmbl_chaperone_N"/>
</dbReference>
<dbReference type="InterPro" id="IPR013783">
    <property type="entry name" value="Ig-like_fold"/>
</dbReference>
<name>Q3A2V8_SYNC1</name>
<dbReference type="SUPFAM" id="SSF49354">
    <property type="entry name" value="PapD-like"/>
    <property type="match status" value="1"/>
</dbReference>
<dbReference type="KEGG" id="pca:Pcar_2058"/>
<dbReference type="STRING" id="338963.Pcar_2058"/>
<organism evidence="2 3">
    <name type="scientific">Syntrophotalea carbinolica (strain DSM 2380 / NBRC 103641 / GraBd1)</name>
    <name type="common">Pelobacter carbinolicus</name>
    <dbReference type="NCBI Taxonomy" id="338963"/>
    <lineage>
        <taxon>Bacteria</taxon>
        <taxon>Pseudomonadati</taxon>
        <taxon>Thermodesulfobacteriota</taxon>
        <taxon>Desulfuromonadia</taxon>
        <taxon>Desulfuromonadales</taxon>
        <taxon>Syntrophotaleaceae</taxon>
        <taxon>Syntrophotalea</taxon>
    </lineage>
</organism>
<dbReference type="PANTHER" id="PTHR30251:SF4">
    <property type="entry name" value="SLR1668 PROTEIN"/>
    <property type="match status" value="1"/>
</dbReference>
<gene>
    <name evidence="2" type="primary">csuC</name>
    <name evidence="2" type="ordered locus">Pcar_2058</name>
</gene>
<proteinExistence type="predicted"/>
<dbReference type="eggNOG" id="COG3121">
    <property type="taxonomic scope" value="Bacteria"/>
</dbReference>
<protein>
    <submittedName>
        <fullName evidence="2">Sigma-fimbria biogenesis chaperone protein</fullName>
    </submittedName>
</protein>
<reference evidence="3" key="1">
    <citation type="submission" date="2005-10" db="EMBL/GenBank/DDBJ databases">
        <title>Complete sequence of Pelobacter carbinolicus DSM 2380.</title>
        <authorList>
            <person name="Copeland A."/>
            <person name="Lucas S."/>
            <person name="Lapidus A."/>
            <person name="Barry K."/>
            <person name="Detter J.C."/>
            <person name="Glavina T."/>
            <person name="Hammon N."/>
            <person name="Israni S."/>
            <person name="Pitluck S."/>
            <person name="Chertkov O."/>
            <person name="Schmutz J."/>
            <person name="Larimer F."/>
            <person name="Land M."/>
            <person name="Kyrpides N."/>
            <person name="Ivanova N."/>
            <person name="Richardson P."/>
        </authorList>
    </citation>
    <scope>NUCLEOTIDE SEQUENCE [LARGE SCALE GENOMIC DNA]</scope>
    <source>
        <strain evidence="3">DSM 2380 / NBRC 103641 / GraBd1</strain>
    </source>
</reference>
<dbReference type="HOGENOM" id="CLU_076533_2_1_7"/>
<dbReference type="GO" id="GO:0071555">
    <property type="term" value="P:cell wall organization"/>
    <property type="evidence" value="ECO:0007669"/>
    <property type="project" value="InterPro"/>
</dbReference>
<accession>Q3A2V8</accession>
<dbReference type="GO" id="GO:0030288">
    <property type="term" value="C:outer membrane-bounded periplasmic space"/>
    <property type="evidence" value="ECO:0007669"/>
    <property type="project" value="InterPro"/>
</dbReference>
<evidence type="ECO:0000313" key="2">
    <source>
        <dbReference type="EMBL" id="ABA89299.1"/>
    </source>
</evidence>
<dbReference type="InterPro" id="IPR050643">
    <property type="entry name" value="Periplasmic_pilus_chap"/>
</dbReference>
<dbReference type="PANTHER" id="PTHR30251">
    <property type="entry name" value="PILUS ASSEMBLY CHAPERONE"/>
    <property type="match status" value="1"/>
</dbReference>
<dbReference type="InterPro" id="IPR008962">
    <property type="entry name" value="PapD-like_sf"/>
</dbReference>
<evidence type="ECO:0000259" key="1">
    <source>
        <dbReference type="Pfam" id="PF00345"/>
    </source>
</evidence>
<dbReference type="Gene3D" id="2.60.40.10">
    <property type="entry name" value="Immunoglobulins"/>
    <property type="match status" value="1"/>
</dbReference>
<dbReference type="Pfam" id="PF00345">
    <property type="entry name" value="PapD_N"/>
    <property type="match status" value="1"/>
</dbReference>
<feature type="domain" description="Pili assembly chaperone N-terminal" evidence="1">
    <location>
        <begin position="40"/>
        <end position="157"/>
    </location>
</feature>
<sequence>MAGHDRNHFAVSFFSCIFSCAVLLFSLVFSSVGHAGQWRVAPVRITLDQRAASCVITVLNDGEDTVNLQGKAMVWTQDADGKDVYEETGDLIFFPRILMLHKGEQKIIRAGIKAPARSREKTYRLFLEEIPQAKADTSDATQLTVVIRFGIPVFVKPLKEEPAGELVSATLEKGELSAVVANTGNTHFRITDITVKGTDQAGRETFSEKLNGWYLLAGARRQYSLAVPAEKCLASEQLDISVVTDSDITINRSMDVDKAQCQP</sequence>